<feature type="transmembrane region" description="Helical" evidence="1">
    <location>
        <begin position="284"/>
        <end position="308"/>
    </location>
</feature>
<evidence type="ECO:0000256" key="1">
    <source>
        <dbReference type="SAM" id="Phobius"/>
    </source>
</evidence>
<evidence type="ECO:0000313" key="2">
    <source>
        <dbReference type="EMBL" id="SFG62611.1"/>
    </source>
</evidence>
<accession>A0A1I2TJT4</accession>
<feature type="transmembrane region" description="Helical" evidence="1">
    <location>
        <begin position="82"/>
        <end position="100"/>
    </location>
</feature>
<keyword evidence="1" id="KW-0812">Transmembrane</keyword>
<proteinExistence type="predicted"/>
<name>A0A1I2TJT4_9SPHI</name>
<evidence type="ECO:0008006" key="4">
    <source>
        <dbReference type="Google" id="ProtNLM"/>
    </source>
</evidence>
<feature type="transmembrane region" description="Helical" evidence="1">
    <location>
        <begin position="106"/>
        <end position="125"/>
    </location>
</feature>
<organism evidence="2 3">
    <name type="scientific">Pedobacter insulae</name>
    <dbReference type="NCBI Taxonomy" id="414048"/>
    <lineage>
        <taxon>Bacteria</taxon>
        <taxon>Pseudomonadati</taxon>
        <taxon>Bacteroidota</taxon>
        <taxon>Sphingobacteriia</taxon>
        <taxon>Sphingobacteriales</taxon>
        <taxon>Sphingobacteriaceae</taxon>
        <taxon>Pedobacter</taxon>
    </lineage>
</organism>
<evidence type="ECO:0000313" key="3">
    <source>
        <dbReference type="Proteomes" id="UP000199666"/>
    </source>
</evidence>
<protein>
    <recommendedName>
        <fullName evidence="4">Membrane protein involved in the export of O-antigen and teichoic acid</fullName>
    </recommendedName>
</protein>
<feature type="transmembrane region" description="Helical" evidence="1">
    <location>
        <begin position="158"/>
        <end position="186"/>
    </location>
</feature>
<dbReference type="STRING" id="414048.SAMN04489864_101323"/>
<dbReference type="Proteomes" id="UP000199666">
    <property type="component" value="Unassembled WGS sequence"/>
</dbReference>
<feature type="transmembrane region" description="Helical" evidence="1">
    <location>
        <begin position="12"/>
        <end position="29"/>
    </location>
</feature>
<dbReference type="AlphaFoldDB" id="A0A1I2TJT4"/>
<sequence>MGHVKNSLIFSLLRYLEYGLVAFSYIIVAKKVGPAEYSKTIPGFLFITYSQYLMLGLNQALIKAYSTEDNEEIRRVYMRNTLYYIFLVSILVVLAGIALLPSEMFVYISLISVMIYFRGVFQTLLRLEDKILGINISNLAFSLTYFVLVFFYTDSIPYFFAAWLISLVFANFFNAFQAFPIINRLGISFNLSNIRDLRNTILPQIKSGVKMTLIGLITTFFLTYDRFILNHFSTDHILKGNYQLADNIAGALYLLLTTILFYYYPIILNKGSKSAEFRVKVVKYGSVGVVLVSLAIIAIGPFFISMLVHFFPSYENISEFLIWQAVLKINILGLGIGSIISITSNKEFFFIKFWLVIVTLVMAILYLTASLVKKNFPLHLLYLEIMMLIVSNAVFLFISKRSLR</sequence>
<keyword evidence="3" id="KW-1185">Reference proteome</keyword>
<feature type="transmembrane region" description="Helical" evidence="1">
    <location>
        <begin position="132"/>
        <end position="152"/>
    </location>
</feature>
<dbReference type="EMBL" id="FOPP01000001">
    <property type="protein sequence ID" value="SFG62611.1"/>
    <property type="molecule type" value="Genomic_DNA"/>
</dbReference>
<feature type="transmembrane region" description="Helical" evidence="1">
    <location>
        <begin position="380"/>
        <end position="398"/>
    </location>
</feature>
<feature type="transmembrane region" description="Helical" evidence="1">
    <location>
        <begin position="41"/>
        <end position="61"/>
    </location>
</feature>
<feature type="transmembrane region" description="Helical" evidence="1">
    <location>
        <begin position="349"/>
        <end position="368"/>
    </location>
</feature>
<feature type="transmembrane region" description="Helical" evidence="1">
    <location>
        <begin position="207"/>
        <end position="224"/>
    </location>
</feature>
<feature type="transmembrane region" description="Helical" evidence="1">
    <location>
        <begin position="244"/>
        <end position="264"/>
    </location>
</feature>
<gene>
    <name evidence="2" type="ORF">SAMN04489864_101323</name>
</gene>
<keyword evidence="1" id="KW-0472">Membrane</keyword>
<feature type="transmembrane region" description="Helical" evidence="1">
    <location>
        <begin position="320"/>
        <end position="342"/>
    </location>
</feature>
<reference evidence="2 3" key="1">
    <citation type="submission" date="2016-10" db="EMBL/GenBank/DDBJ databases">
        <authorList>
            <person name="de Groot N.N."/>
        </authorList>
    </citation>
    <scope>NUCLEOTIDE SEQUENCE [LARGE SCALE GENOMIC DNA]</scope>
    <source>
        <strain evidence="2 3">DSM 18684</strain>
    </source>
</reference>
<keyword evidence="1" id="KW-1133">Transmembrane helix</keyword>